<protein>
    <submittedName>
        <fullName evidence="1">Uncharacterized protein</fullName>
    </submittedName>
</protein>
<reference evidence="1" key="1">
    <citation type="submission" date="2015-04" db="UniProtKB">
        <authorList>
            <consortium name="EnsemblPlants"/>
        </authorList>
    </citation>
    <scope>IDENTIFICATION</scope>
</reference>
<reference evidence="1" key="2">
    <citation type="submission" date="2018-05" db="EMBL/GenBank/DDBJ databases">
        <title>OpunRS2 (Oryza punctata Reference Sequence Version 2).</title>
        <authorList>
            <person name="Zhang J."/>
            <person name="Kudrna D."/>
            <person name="Lee S."/>
            <person name="Talag J."/>
            <person name="Welchert J."/>
            <person name="Wing R.A."/>
        </authorList>
    </citation>
    <scope>NUCLEOTIDE SEQUENCE [LARGE SCALE GENOMIC DNA]</scope>
</reference>
<dbReference type="HOGENOM" id="CLU_2227570_0_0_1"/>
<keyword evidence="2" id="KW-1185">Reference proteome</keyword>
<proteinExistence type="predicted"/>
<dbReference type="AlphaFoldDB" id="A0A0E0LX93"/>
<accession>A0A0E0LX93</accession>
<sequence>MPCATINVAVAVAVVDDLLYRKATHADVAACVPGGRWGPWLAVAGDHTARTHLADRWWRWRKPVNRFAGRRRQRWNFRFGMRKSPFRGRKVVRLLRQQQQPRQPRN</sequence>
<dbReference type="Proteomes" id="UP000026962">
    <property type="component" value="Chromosome 8"/>
</dbReference>
<dbReference type="Gramene" id="OPUNC08G19650.1">
    <property type="protein sequence ID" value="OPUNC08G19650.1"/>
    <property type="gene ID" value="OPUNC08G19650"/>
</dbReference>
<name>A0A0E0LX93_ORYPU</name>
<evidence type="ECO:0000313" key="2">
    <source>
        <dbReference type="Proteomes" id="UP000026962"/>
    </source>
</evidence>
<evidence type="ECO:0000313" key="1">
    <source>
        <dbReference type="EnsemblPlants" id="OPUNC08G19650.1"/>
    </source>
</evidence>
<organism evidence="1">
    <name type="scientific">Oryza punctata</name>
    <name type="common">Red rice</name>
    <dbReference type="NCBI Taxonomy" id="4537"/>
    <lineage>
        <taxon>Eukaryota</taxon>
        <taxon>Viridiplantae</taxon>
        <taxon>Streptophyta</taxon>
        <taxon>Embryophyta</taxon>
        <taxon>Tracheophyta</taxon>
        <taxon>Spermatophyta</taxon>
        <taxon>Magnoliopsida</taxon>
        <taxon>Liliopsida</taxon>
        <taxon>Poales</taxon>
        <taxon>Poaceae</taxon>
        <taxon>BOP clade</taxon>
        <taxon>Oryzoideae</taxon>
        <taxon>Oryzeae</taxon>
        <taxon>Oryzinae</taxon>
        <taxon>Oryza</taxon>
    </lineage>
</organism>
<dbReference type="EnsemblPlants" id="OPUNC08G19650.1">
    <property type="protein sequence ID" value="OPUNC08G19650.1"/>
    <property type="gene ID" value="OPUNC08G19650"/>
</dbReference>